<keyword evidence="1" id="KW-0175">Coiled coil</keyword>
<evidence type="ECO:0000313" key="4">
    <source>
        <dbReference type="Proteomes" id="UP000628736"/>
    </source>
</evidence>
<name>A0A8J6J759_9FIRM</name>
<evidence type="ECO:0000256" key="1">
    <source>
        <dbReference type="SAM" id="Coils"/>
    </source>
</evidence>
<dbReference type="Proteomes" id="UP000628736">
    <property type="component" value="Unassembled WGS sequence"/>
</dbReference>
<comment type="caution">
    <text evidence="3">The sequence shown here is derived from an EMBL/GenBank/DDBJ whole genome shotgun (WGS) entry which is preliminary data.</text>
</comment>
<feature type="region of interest" description="Disordered" evidence="2">
    <location>
        <begin position="53"/>
        <end position="109"/>
    </location>
</feature>
<keyword evidence="4" id="KW-1185">Reference proteome</keyword>
<feature type="coiled-coil region" evidence="1">
    <location>
        <begin position="123"/>
        <end position="150"/>
    </location>
</feature>
<gene>
    <name evidence="3" type="ORF">H8S11_03580</name>
</gene>
<sequence length="210" mass="22719">MDTLYTLKDRNQRYYAAQVPGGRTDCPDRADTLTLDKVREVMKRPAMAGSCWQMEPAAKTKSTPAPLRPFDCFPTPRPEVQAGSAPAPVPAPPSDVAPSPSELPSRSAVPLSPALGRLASSLRAFLTQQKGQLEARRDQLRGRKDSLLQQAAANQLTGQALTQFYQQLQNTLLESAQAEQDLALAVELLSAPDDNQLLQSLQRAQKGGAA</sequence>
<accession>A0A8J6J759</accession>
<proteinExistence type="predicted"/>
<evidence type="ECO:0000313" key="3">
    <source>
        <dbReference type="EMBL" id="MBC5721901.1"/>
    </source>
</evidence>
<dbReference type="AlphaFoldDB" id="A0A8J6J759"/>
<dbReference type="RefSeq" id="WP_186852218.1">
    <property type="nucleotide sequence ID" value="NZ_JACOPO010000002.1"/>
</dbReference>
<evidence type="ECO:0000256" key="2">
    <source>
        <dbReference type="SAM" id="MobiDB-lite"/>
    </source>
</evidence>
<dbReference type="EMBL" id="JACOPO010000002">
    <property type="protein sequence ID" value="MBC5721901.1"/>
    <property type="molecule type" value="Genomic_DNA"/>
</dbReference>
<protein>
    <submittedName>
        <fullName evidence="3">Uncharacterized protein</fullName>
    </submittedName>
</protein>
<reference evidence="3" key="1">
    <citation type="submission" date="2020-08" db="EMBL/GenBank/DDBJ databases">
        <title>Genome public.</title>
        <authorList>
            <person name="Liu C."/>
            <person name="Sun Q."/>
        </authorList>
    </citation>
    <scope>NUCLEOTIDE SEQUENCE</scope>
    <source>
        <strain evidence="3">NSJ-23</strain>
    </source>
</reference>
<organism evidence="3 4">
    <name type="scientific">Flintibacter hominis</name>
    <dbReference type="NCBI Taxonomy" id="2763048"/>
    <lineage>
        <taxon>Bacteria</taxon>
        <taxon>Bacillati</taxon>
        <taxon>Bacillota</taxon>
        <taxon>Clostridia</taxon>
        <taxon>Eubacteriales</taxon>
        <taxon>Flintibacter</taxon>
    </lineage>
</organism>